<comment type="subcellular location">
    <subcellularLocation>
        <location evidence="1">Cell membrane</location>
        <topology evidence="1">Peripheral membrane protein</topology>
        <orientation evidence="1">Cytoplasmic side</orientation>
    </subcellularLocation>
</comment>
<dbReference type="InterPro" id="IPR003593">
    <property type="entry name" value="AAA+_ATPase"/>
</dbReference>
<dbReference type="InterPro" id="IPR003439">
    <property type="entry name" value="ABC_transporter-like_ATP-bd"/>
</dbReference>
<keyword evidence="3" id="KW-1003">Cell membrane</keyword>
<keyword evidence="2" id="KW-0813">Transport</keyword>
<feature type="domain" description="ABC transporter" evidence="11">
    <location>
        <begin position="21"/>
        <end position="251"/>
    </location>
</feature>
<protein>
    <submittedName>
        <fullName evidence="12">ATP-binding cassette domain-containing protein</fullName>
    </submittedName>
</protein>
<organism evidence="12 13">
    <name type="scientific">Streptomyces roseoviridis</name>
    <dbReference type="NCBI Taxonomy" id="67361"/>
    <lineage>
        <taxon>Bacteria</taxon>
        <taxon>Bacillati</taxon>
        <taxon>Actinomycetota</taxon>
        <taxon>Actinomycetes</taxon>
        <taxon>Kitasatosporales</taxon>
        <taxon>Streptomycetaceae</taxon>
        <taxon>Streptomyces</taxon>
    </lineage>
</organism>
<keyword evidence="5 12" id="KW-0067">ATP-binding</keyword>
<comment type="caution">
    <text evidence="12">The sequence shown here is derived from an EMBL/GenBank/DDBJ whole genome shotgun (WGS) entry which is preliminary data.</text>
</comment>
<dbReference type="InterPro" id="IPR027417">
    <property type="entry name" value="P-loop_NTPase"/>
</dbReference>
<dbReference type="SMART" id="SM00382">
    <property type="entry name" value="AAA"/>
    <property type="match status" value="1"/>
</dbReference>
<evidence type="ECO:0000256" key="4">
    <source>
        <dbReference type="ARBA" id="ARBA00022741"/>
    </source>
</evidence>
<keyword evidence="8" id="KW-0046">Antibiotic resistance</keyword>
<evidence type="ECO:0000256" key="3">
    <source>
        <dbReference type="ARBA" id="ARBA00022475"/>
    </source>
</evidence>
<accession>A0ABV5QSR8</accession>
<dbReference type="Proteomes" id="UP001589716">
    <property type="component" value="Unassembled WGS sequence"/>
</dbReference>
<dbReference type="PROSITE" id="PS50893">
    <property type="entry name" value="ABC_TRANSPORTER_2"/>
    <property type="match status" value="1"/>
</dbReference>
<dbReference type="Pfam" id="PF00005">
    <property type="entry name" value="ABC_tran"/>
    <property type="match status" value="1"/>
</dbReference>
<evidence type="ECO:0000256" key="2">
    <source>
        <dbReference type="ARBA" id="ARBA00022448"/>
    </source>
</evidence>
<dbReference type="EMBL" id="JBHMCT010000012">
    <property type="protein sequence ID" value="MFB9556549.1"/>
    <property type="molecule type" value="Genomic_DNA"/>
</dbReference>
<evidence type="ECO:0000256" key="9">
    <source>
        <dbReference type="ARBA" id="ARBA00049985"/>
    </source>
</evidence>
<evidence type="ECO:0000256" key="7">
    <source>
        <dbReference type="ARBA" id="ARBA00023136"/>
    </source>
</evidence>
<dbReference type="SUPFAM" id="SSF52540">
    <property type="entry name" value="P-loop containing nucleoside triphosphate hydrolases"/>
    <property type="match status" value="1"/>
</dbReference>
<feature type="region of interest" description="Disordered" evidence="10">
    <location>
        <begin position="312"/>
        <end position="355"/>
    </location>
</feature>
<proteinExistence type="inferred from homology"/>
<evidence type="ECO:0000256" key="10">
    <source>
        <dbReference type="SAM" id="MobiDB-lite"/>
    </source>
</evidence>
<dbReference type="RefSeq" id="WP_382745939.1">
    <property type="nucleotide sequence ID" value="NZ_BAAAWU010000001.1"/>
</dbReference>
<keyword evidence="7" id="KW-0472">Membrane</keyword>
<dbReference type="PANTHER" id="PTHR42711">
    <property type="entry name" value="ABC TRANSPORTER ATP-BINDING PROTEIN"/>
    <property type="match status" value="1"/>
</dbReference>
<keyword evidence="13" id="KW-1185">Reference proteome</keyword>
<evidence type="ECO:0000313" key="12">
    <source>
        <dbReference type="EMBL" id="MFB9556549.1"/>
    </source>
</evidence>
<reference evidence="12 13" key="1">
    <citation type="submission" date="2024-09" db="EMBL/GenBank/DDBJ databases">
        <authorList>
            <person name="Sun Q."/>
            <person name="Mori K."/>
        </authorList>
    </citation>
    <scope>NUCLEOTIDE SEQUENCE [LARGE SCALE GENOMIC DNA]</scope>
    <source>
        <strain evidence="12 13">JCM 4414</strain>
    </source>
</reference>
<evidence type="ECO:0000313" key="13">
    <source>
        <dbReference type="Proteomes" id="UP001589716"/>
    </source>
</evidence>
<evidence type="ECO:0000259" key="11">
    <source>
        <dbReference type="PROSITE" id="PS50893"/>
    </source>
</evidence>
<feature type="compositionally biased region" description="Basic and acidic residues" evidence="10">
    <location>
        <begin position="339"/>
        <end position="355"/>
    </location>
</feature>
<evidence type="ECO:0000256" key="5">
    <source>
        <dbReference type="ARBA" id="ARBA00022840"/>
    </source>
</evidence>
<keyword evidence="6" id="KW-1278">Translocase</keyword>
<dbReference type="PANTHER" id="PTHR42711:SF19">
    <property type="entry name" value="DOXORUBICIN RESISTANCE ATP-BINDING PROTEIN DRRA"/>
    <property type="match status" value="1"/>
</dbReference>
<dbReference type="PROSITE" id="PS00211">
    <property type="entry name" value="ABC_TRANSPORTER_1"/>
    <property type="match status" value="1"/>
</dbReference>
<dbReference type="NCBIfam" id="TIGR01188">
    <property type="entry name" value="drrA"/>
    <property type="match status" value="1"/>
</dbReference>
<dbReference type="InterPro" id="IPR005894">
    <property type="entry name" value="DrrA"/>
</dbReference>
<keyword evidence="4" id="KW-0547">Nucleotide-binding</keyword>
<dbReference type="InterPro" id="IPR050763">
    <property type="entry name" value="ABC_transporter_ATP-binding"/>
</dbReference>
<evidence type="ECO:0000256" key="8">
    <source>
        <dbReference type="ARBA" id="ARBA00023251"/>
    </source>
</evidence>
<comment type="similarity">
    <text evidence="9">Belongs to the ABC transporter superfamily. Drug exporter-1 (DrugE1) (TC 3.A.1.105) family.</text>
</comment>
<name>A0ABV5QSR8_9ACTN</name>
<gene>
    <name evidence="12" type="ORF">ACFFTP_20455</name>
</gene>
<dbReference type="InterPro" id="IPR017871">
    <property type="entry name" value="ABC_transporter-like_CS"/>
</dbReference>
<dbReference type="GO" id="GO:0005524">
    <property type="term" value="F:ATP binding"/>
    <property type="evidence" value="ECO:0007669"/>
    <property type="project" value="UniProtKB-KW"/>
</dbReference>
<dbReference type="Gene3D" id="3.40.50.300">
    <property type="entry name" value="P-loop containing nucleotide triphosphate hydrolases"/>
    <property type="match status" value="1"/>
</dbReference>
<evidence type="ECO:0000256" key="6">
    <source>
        <dbReference type="ARBA" id="ARBA00022967"/>
    </source>
</evidence>
<evidence type="ECO:0000256" key="1">
    <source>
        <dbReference type="ARBA" id="ARBA00004413"/>
    </source>
</evidence>
<feature type="compositionally biased region" description="Pro residues" evidence="10">
    <location>
        <begin position="325"/>
        <end position="335"/>
    </location>
</feature>
<sequence>MPSSVMSMSNAVAEHPAPVAVSAVGLRKSYGDKTVLDGVDLRIPAGSVFALLGPNGAGKTTAVKILSTLIAADGGQAQVAGHDLDHDPQAVRAAIGVTGQFSAVDGLITGEENMLLMADLHHLSKREGRRVAAELLERFDLTAAAKKPASTYSGGMKRRLDIAMTLVGGPRIIFLDEPTTGLDPRSRHTMWGIIRELVADGVTVFLTTQYLEEADQLADRIAVLNNGRIAAEGTPGELKRLVPGGHVRLRFADPAAYRSAAAALAEAARDDEALTLQLPSDGSQRELRAILDWLDSTGVEADELTVHTPDLDDVFFALTGSQQPQPQPQPQPQRPHPTGRSDRPGPFDQPKETVR</sequence>